<evidence type="ECO:0000256" key="3">
    <source>
        <dbReference type="SAM" id="Phobius"/>
    </source>
</evidence>
<dbReference type="PANTHER" id="PTHR31102">
    <property type="match status" value="1"/>
</dbReference>
<keyword evidence="3" id="KW-0812">Transmembrane</keyword>
<feature type="region of interest" description="Disordered" evidence="2">
    <location>
        <begin position="85"/>
        <end position="105"/>
    </location>
</feature>
<comment type="similarity">
    <text evidence="1">Belongs to the monovalent cation:proton antiporter 1 (CPA1) transporter (TC 2.A.36) family.</text>
</comment>
<dbReference type="Proteomes" id="UP000281553">
    <property type="component" value="Unassembled WGS sequence"/>
</dbReference>
<gene>
    <name evidence="4" type="ORF">DILT_LOCUS11816</name>
</gene>
<dbReference type="OrthoDB" id="423807at2759"/>
<dbReference type="InterPro" id="IPR051843">
    <property type="entry name" value="CPA1_transporter"/>
</dbReference>
<dbReference type="GO" id="GO:0098662">
    <property type="term" value="P:inorganic cation transmembrane transport"/>
    <property type="evidence" value="ECO:0007669"/>
    <property type="project" value="TreeGrafter"/>
</dbReference>
<proteinExistence type="inferred from homology"/>
<organism evidence="4 5">
    <name type="scientific">Dibothriocephalus latus</name>
    <name type="common">Fish tapeworm</name>
    <name type="synonym">Diphyllobothrium latum</name>
    <dbReference type="NCBI Taxonomy" id="60516"/>
    <lineage>
        <taxon>Eukaryota</taxon>
        <taxon>Metazoa</taxon>
        <taxon>Spiralia</taxon>
        <taxon>Lophotrochozoa</taxon>
        <taxon>Platyhelminthes</taxon>
        <taxon>Cestoda</taxon>
        <taxon>Eucestoda</taxon>
        <taxon>Diphyllobothriidea</taxon>
        <taxon>Diphyllobothriidae</taxon>
        <taxon>Dibothriocephalus</taxon>
    </lineage>
</organism>
<protein>
    <submittedName>
        <fullName evidence="4">Uncharacterized protein</fullName>
    </submittedName>
</protein>
<evidence type="ECO:0000313" key="5">
    <source>
        <dbReference type="Proteomes" id="UP000281553"/>
    </source>
</evidence>
<keyword evidence="3" id="KW-1133">Transmembrane helix</keyword>
<keyword evidence="3" id="KW-0472">Membrane</keyword>
<name>A0A3P7LGF8_DIBLA</name>
<evidence type="ECO:0000256" key="2">
    <source>
        <dbReference type="SAM" id="MobiDB-lite"/>
    </source>
</evidence>
<accession>A0A3P7LGF8</accession>
<feature type="transmembrane region" description="Helical" evidence="3">
    <location>
        <begin position="55"/>
        <end position="82"/>
    </location>
</feature>
<reference evidence="4 5" key="1">
    <citation type="submission" date="2018-11" db="EMBL/GenBank/DDBJ databases">
        <authorList>
            <consortium name="Pathogen Informatics"/>
        </authorList>
    </citation>
    <scope>NUCLEOTIDE SEQUENCE [LARGE SCALE GENOMIC DNA]</scope>
</reference>
<keyword evidence="5" id="KW-1185">Reference proteome</keyword>
<dbReference type="EMBL" id="UYRU01064291">
    <property type="protein sequence ID" value="VDN15985.1"/>
    <property type="molecule type" value="Genomic_DNA"/>
</dbReference>
<dbReference type="AlphaFoldDB" id="A0A3P7LGF8"/>
<evidence type="ECO:0000313" key="4">
    <source>
        <dbReference type="EMBL" id="VDN15985.1"/>
    </source>
</evidence>
<evidence type="ECO:0000256" key="1">
    <source>
        <dbReference type="ARBA" id="ARBA00007367"/>
    </source>
</evidence>
<sequence>MFVTMAWIPKATLQAIIGGLAFDVTNKFCEEYLLLDIDKPEQTTQNILKEQAEQITIMAIVIILITAPLGAILMRVTAFWLLSQGPDSASRPQRNEDQSATNSVA</sequence>
<dbReference type="PANTHER" id="PTHR31102:SF1">
    <property type="entry name" value="CATION_H+ EXCHANGER DOMAIN-CONTAINING PROTEIN"/>
    <property type="match status" value="1"/>
</dbReference>